<evidence type="ECO:0000256" key="7">
    <source>
        <dbReference type="ARBA" id="ARBA00023159"/>
    </source>
</evidence>
<keyword evidence="4" id="KW-0479">Metal-binding</keyword>
<sequence>MCHECVKEEYPDRGTVCLDSGAYLANLRGCRGCGQKDKVGVANRTTQDTDQELVEYDHVCGGCSHVIASHCHRFWVEDDYQYYEMSCLLCGEADDTRSCQPDDPRLAATLF</sequence>
<evidence type="ECO:0000256" key="6">
    <source>
        <dbReference type="ARBA" id="ARBA00023015"/>
    </source>
</evidence>
<evidence type="ECO:0000313" key="10">
    <source>
        <dbReference type="Proteomes" id="UP001286313"/>
    </source>
</evidence>
<keyword evidence="7" id="KW-0010">Activator</keyword>
<dbReference type="GO" id="GO:0045893">
    <property type="term" value="P:positive regulation of DNA-templated transcription"/>
    <property type="evidence" value="ECO:0007669"/>
    <property type="project" value="InterPro"/>
</dbReference>
<evidence type="ECO:0000313" key="9">
    <source>
        <dbReference type="EMBL" id="KAK3880225.1"/>
    </source>
</evidence>
<dbReference type="Gene3D" id="2.60.40.4240">
    <property type="entry name" value="Transcription activator, Churchill"/>
    <property type="match status" value="1"/>
</dbReference>
<dbReference type="InterPro" id="IPR009508">
    <property type="entry name" value="Transcrpt_activator_Churchill"/>
</dbReference>
<evidence type="ECO:0000256" key="5">
    <source>
        <dbReference type="ARBA" id="ARBA00022833"/>
    </source>
</evidence>
<dbReference type="AlphaFoldDB" id="A0AAE1KSD4"/>
<comment type="similarity">
    <text evidence="1">Belongs to the Churchill family.</text>
</comment>
<dbReference type="GO" id="GO:0008543">
    <property type="term" value="P:fibroblast growth factor receptor signaling pathway"/>
    <property type="evidence" value="ECO:0007669"/>
    <property type="project" value="TreeGrafter"/>
</dbReference>
<evidence type="ECO:0000256" key="3">
    <source>
        <dbReference type="ARBA" id="ARBA00022473"/>
    </source>
</evidence>
<keyword evidence="3" id="KW-0217">Developmental protein</keyword>
<evidence type="ECO:0000256" key="4">
    <source>
        <dbReference type="ARBA" id="ARBA00022723"/>
    </source>
</evidence>
<evidence type="ECO:0000256" key="8">
    <source>
        <dbReference type="ARBA" id="ARBA00023163"/>
    </source>
</evidence>
<dbReference type="GO" id="GO:0008270">
    <property type="term" value="F:zinc ion binding"/>
    <property type="evidence" value="ECO:0007669"/>
    <property type="project" value="InterPro"/>
</dbReference>
<proteinExistence type="inferred from homology"/>
<name>A0AAE1KSD4_PETCI</name>
<reference evidence="9" key="1">
    <citation type="submission" date="2023-10" db="EMBL/GenBank/DDBJ databases">
        <title>Genome assemblies of two species of porcelain crab, Petrolisthes cinctipes and Petrolisthes manimaculis (Anomura: Porcellanidae).</title>
        <authorList>
            <person name="Angst P."/>
        </authorList>
    </citation>
    <scope>NUCLEOTIDE SEQUENCE</scope>
    <source>
        <strain evidence="9">PB745_01</strain>
        <tissue evidence="9">Gill</tissue>
    </source>
</reference>
<organism evidence="9 10">
    <name type="scientific">Petrolisthes cinctipes</name>
    <name type="common">Flat porcelain crab</name>
    <dbReference type="NCBI Taxonomy" id="88211"/>
    <lineage>
        <taxon>Eukaryota</taxon>
        <taxon>Metazoa</taxon>
        <taxon>Ecdysozoa</taxon>
        <taxon>Arthropoda</taxon>
        <taxon>Crustacea</taxon>
        <taxon>Multicrustacea</taxon>
        <taxon>Malacostraca</taxon>
        <taxon>Eumalacostraca</taxon>
        <taxon>Eucarida</taxon>
        <taxon>Decapoda</taxon>
        <taxon>Pleocyemata</taxon>
        <taxon>Anomura</taxon>
        <taxon>Galatheoidea</taxon>
        <taxon>Porcellanidae</taxon>
        <taxon>Petrolisthes</taxon>
    </lineage>
</organism>
<evidence type="ECO:0000256" key="2">
    <source>
        <dbReference type="ARBA" id="ARBA00021000"/>
    </source>
</evidence>
<dbReference type="PANTHER" id="PTHR31931">
    <property type="entry name" value="PROTEIN CHURCHILL"/>
    <property type="match status" value="1"/>
</dbReference>
<comment type="caution">
    <text evidence="9">The sequence shown here is derived from an EMBL/GenBank/DDBJ whole genome shotgun (WGS) entry which is preliminary data.</text>
</comment>
<accession>A0AAE1KSD4</accession>
<dbReference type="PANTHER" id="PTHR31931:SF2">
    <property type="entry name" value="PROTEIN CHURCHILL"/>
    <property type="match status" value="1"/>
</dbReference>
<dbReference type="InterPro" id="IPR038543">
    <property type="entry name" value="Churchill_sf"/>
</dbReference>
<dbReference type="Pfam" id="PF06573">
    <property type="entry name" value="Churchill"/>
    <property type="match status" value="1"/>
</dbReference>
<keyword evidence="10" id="KW-1185">Reference proteome</keyword>
<dbReference type="Proteomes" id="UP001286313">
    <property type="component" value="Unassembled WGS sequence"/>
</dbReference>
<keyword evidence="8" id="KW-0804">Transcription</keyword>
<keyword evidence="6" id="KW-0805">Transcription regulation</keyword>
<protein>
    <recommendedName>
        <fullName evidence="2">Protein Churchill</fullName>
    </recommendedName>
</protein>
<keyword evidence="5" id="KW-0862">Zinc</keyword>
<gene>
    <name evidence="9" type="ORF">Pcinc_015265</name>
</gene>
<dbReference type="EMBL" id="JAWQEG010001343">
    <property type="protein sequence ID" value="KAK3880225.1"/>
    <property type="molecule type" value="Genomic_DNA"/>
</dbReference>
<evidence type="ECO:0000256" key="1">
    <source>
        <dbReference type="ARBA" id="ARBA00009577"/>
    </source>
</evidence>